<name>A0ABR4C251_9HELO</name>
<dbReference type="EMBL" id="JAZHXI010000014">
    <property type="protein sequence ID" value="KAL2063984.1"/>
    <property type="molecule type" value="Genomic_DNA"/>
</dbReference>
<reference evidence="1 2" key="1">
    <citation type="journal article" date="2024" name="Commun. Biol.">
        <title>Comparative genomic analysis of thermophilic fungi reveals convergent evolutionary adaptations and gene losses.</title>
        <authorList>
            <person name="Steindorff A.S."/>
            <person name="Aguilar-Pontes M.V."/>
            <person name="Robinson A.J."/>
            <person name="Andreopoulos B."/>
            <person name="LaButti K."/>
            <person name="Kuo A."/>
            <person name="Mondo S."/>
            <person name="Riley R."/>
            <person name="Otillar R."/>
            <person name="Haridas S."/>
            <person name="Lipzen A."/>
            <person name="Grimwood J."/>
            <person name="Schmutz J."/>
            <person name="Clum A."/>
            <person name="Reid I.D."/>
            <person name="Moisan M.C."/>
            <person name="Butler G."/>
            <person name="Nguyen T.T.M."/>
            <person name="Dewar K."/>
            <person name="Conant G."/>
            <person name="Drula E."/>
            <person name="Henrissat B."/>
            <person name="Hansel C."/>
            <person name="Singer S."/>
            <person name="Hutchinson M.I."/>
            <person name="de Vries R.P."/>
            <person name="Natvig D.O."/>
            <person name="Powell A.J."/>
            <person name="Tsang A."/>
            <person name="Grigoriev I.V."/>
        </authorList>
    </citation>
    <scope>NUCLEOTIDE SEQUENCE [LARGE SCALE GENOMIC DNA]</scope>
    <source>
        <strain evidence="1 2">CBS 494.80</strain>
    </source>
</reference>
<accession>A0ABR4C251</accession>
<organism evidence="1 2">
    <name type="scientific">Oculimacula yallundae</name>
    <dbReference type="NCBI Taxonomy" id="86028"/>
    <lineage>
        <taxon>Eukaryota</taxon>
        <taxon>Fungi</taxon>
        <taxon>Dikarya</taxon>
        <taxon>Ascomycota</taxon>
        <taxon>Pezizomycotina</taxon>
        <taxon>Leotiomycetes</taxon>
        <taxon>Helotiales</taxon>
        <taxon>Ploettnerulaceae</taxon>
        <taxon>Oculimacula</taxon>
    </lineage>
</organism>
<protein>
    <submittedName>
        <fullName evidence="1">Uncharacterized protein</fullName>
    </submittedName>
</protein>
<dbReference type="Proteomes" id="UP001595075">
    <property type="component" value="Unassembled WGS sequence"/>
</dbReference>
<proteinExistence type="predicted"/>
<comment type="caution">
    <text evidence="1">The sequence shown here is derived from an EMBL/GenBank/DDBJ whole genome shotgun (WGS) entry which is preliminary data.</text>
</comment>
<gene>
    <name evidence="1" type="ORF">VTL71DRAFT_4478</name>
</gene>
<evidence type="ECO:0000313" key="2">
    <source>
        <dbReference type="Proteomes" id="UP001595075"/>
    </source>
</evidence>
<sequence length="119" mass="12648">MPSDLTHLGILGCGFGGDQISQFRGFGPALAGKPTAHSLEHGSSSHSSYGAILNTNSLACRALTFERSLLGTEETSPISRTGGPVLRADHDSNMLFFVILVQDPSDGYADVERGWRSLL</sequence>
<evidence type="ECO:0000313" key="1">
    <source>
        <dbReference type="EMBL" id="KAL2063984.1"/>
    </source>
</evidence>
<keyword evidence="2" id="KW-1185">Reference proteome</keyword>